<gene>
    <name evidence="1" type="ORF">EDM56_24080</name>
</gene>
<dbReference type="RefSeq" id="WP_122920477.1">
    <property type="nucleotide sequence ID" value="NZ_RHHQ01000020.1"/>
</dbReference>
<reference evidence="1 2" key="1">
    <citation type="submission" date="2018-10" db="EMBL/GenBank/DDBJ databases">
        <title>Phylogenomics of Brevibacillus.</title>
        <authorList>
            <person name="Dunlap C."/>
        </authorList>
    </citation>
    <scope>NUCLEOTIDE SEQUENCE [LARGE SCALE GENOMIC DNA]</scope>
    <source>
        <strain evidence="1 2">JCM 15716</strain>
    </source>
</reference>
<accession>A0A3M8D3X3</accession>
<evidence type="ECO:0000313" key="1">
    <source>
        <dbReference type="EMBL" id="RNB82399.1"/>
    </source>
</evidence>
<evidence type="ECO:0000313" key="2">
    <source>
        <dbReference type="Proteomes" id="UP000271031"/>
    </source>
</evidence>
<proteinExistence type="predicted"/>
<dbReference type="AlphaFoldDB" id="A0A3M8D3X3"/>
<dbReference type="EMBL" id="RHHQ01000020">
    <property type="protein sequence ID" value="RNB82399.1"/>
    <property type="molecule type" value="Genomic_DNA"/>
</dbReference>
<dbReference type="Proteomes" id="UP000271031">
    <property type="component" value="Unassembled WGS sequence"/>
</dbReference>
<dbReference type="OrthoDB" id="2706506at2"/>
<sequence>MTKKRYYVSVQAGTIMENQGDAAYELEIDATDFELKLLHDLFQQMHTADYHSFWRAHVVAVPYHFDEENDTYDKLLQQVYTLLYQNGTPETQRHIATMNILEQKPLS</sequence>
<evidence type="ECO:0008006" key="3">
    <source>
        <dbReference type="Google" id="ProtNLM"/>
    </source>
</evidence>
<name>A0A3M8D3X3_9BACL</name>
<organism evidence="1 2">
    <name type="scientific">Brevibacillus fluminis</name>
    <dbReference type="NCBI Taxonomy" id="511487"/>
    <lineage>
        <taxon>Bacteria</taxon>
        <taxon>Bacillati</taxon>
        <taxon>Bacillota</taxon>
        <taxon>Bacilli</taxon>
        <taxon>Bacillales</taxon>
        <taxon>Paenibacillaceae</taxon>
        <taxon>Brevibacillus</taxon>
    </lineage>
</organism>
<comment type="caution">
    <text evidence="1">The sequence shown here is derived from an EMBL/GenBank/DDBJ whole genome shotgun (WGS) entry which is preliminary data.</text>
</comment>
<protein>
    <recommendedName>
        <fullName evidence="3">Hydrolase</fullName>
    </recommendedName>
</protein>
<keyword evidence="2" id="KW-1185">Reference proteome</keyword>